<dbReference type="Gene3D" id="3.60.21.10">
    <property type="match status" value="1"/>
</dbReference>
<dbReference type="AlphaFoldDB" id="A0A9D1KWF3"/>
<accession>A0A9D1KWF3</accession>
<dbReference type="InterPro" id="IPR004843">
    <property type="entry name" value="Calcineurin-like_PHP"/>
</dbReference>
<comment type="caution">
    <text evidence="2">The sequence shown here is derived from an EMBL/GenBank/DDBJ whole genome shotgun (WGS) entry which is preliminary data.</text>
</comment>
<dbReference type="SUPFAM" id="SSF56300">
    <property type="entry name" value="Metallo-dependent phosphatases"/>
    <property type="match status" value="1"/>
</dbReference>
<feature type="domain" description="Calcineurin-like phosphoesterase" evidence="1">
    <location>
        <begin position="3"/>
        <end position="211"/>
    </location>
</feature>
<protein>
    <submittedName>
        <fullName evidence="2">Metallophosphoesterase</fullName>
    </submittedName>
</protein>
<sequence>MALYALGDLHLSFQADKPMDVMGKVWKRHERKIEKYVNRIVKPEDTLVLTGDHSWGRKLPECEQDLAFIENLPGRKILLRGNHDMFWDAKKTKQLNEIFKDRLFFLQNNFYAYKDYALVGAKGYTFEGPFYLDRRGRIVGWDEEREARAKKLVDREMGRLRESFCQAKTAGYKKFIMFLHYPPTNIMEQTSPFTEIAEENHVTAVVYSHCHGETRFGDSIRGSFHGVQYMLVSGDYLNFHPALVLE</sequence>
<dbReference type="EMBL" id="DVLT01000048">
    <property type="protein sequence ID" value="HIU03186.1"/>
    <property type="molecule type" value="Genomic_DNA"/>
</dbReference>
<reference evidence="2" key="1">
    <citation type="submission" date="2020-10" db="EMBL/GenBank/DDBJ databases">
        <authorList>
            <person name="Gilroy R."/>
        </authorList>
    </citation>
    <scope>NUCLEOTIDE SEQUENCE</scope>
    <source>
        <strain evidence="2">CHK187-14744</strain>
    </source>
</reference>
<evidence type="ECO:0000313" key="3">
    <source>
        <dbReference type="Proteomes" id="UP000824164"/>
    </source>
</evidence>
<name>A0A9D1KWF3_9FIRM</name>
<dbReference type="Proteomes" id="UP000824164">
    <property type="component" value="Unassembled WGS sequence"/>
</dbReference>
<dbReference type="InterPro" id="IPR014578">
    <property type="entry name" value="Pesterase_CT488"/>
</dbReference>
<dbReference type="InterPro" id="IPR029052">
    <property type="entry name" value="Metallo-depent_PP-like"/>
</dbReference>
<reference evidence="2" key="2">
    <citation type="journal article" date="2021" name="PeerJ">
        <title>Extensive microbial diversity within the chicken gut microbiome revealed by metagenomics and culture.</title>
        <authorList>
            <person name="Gilroy R."/>
            <person name="Ravi A."/>
            <person name="Getino M."/>
            <person name="Pursley I."/>
            <person name="Horton D.L."/>
            <person name="Alikhan N.F."/>
            <person name="Baker D."/>
            <person name="Gharbi K."/>
            <person name="Hall N."/>
            <person name="Watson M."/>
            <person name="Adriaenssens E.M."/>
            <person name="Foster-Nyarko E."/>
            <person name="Jarju S."/>
            <person name="Secka A."/>
            <person name="Antonio M."/>
            <person name="Oren A."/>
            <person name="Chaudhuri R.R."/>
            <person name="La Ragione R."/>
            <person name="Hildebrand F."/>
            <person name="Pallen M.J."/>
        </authorList>
    </citation>
    <scope>NUCLEOTIDE SEQUENCE</scope>
    <source>
        <strain evidence="2">CHK187-14744</strain>
    </source>
</reference>
<proteinExistence type="predicted"/>
<evidence type="ECO:0000313" key="2">
    <source>
        <dbReference type="EMBL" id="HIU03186.1"/>
    </source>
</evidence>
<evidence type="ECO:0000259" key="1">
    <source>
        <dbReference type="Pfam" id="PF00149"/>
    </source>
</evidence>
<gene>
    <name evidence="2" type="ORF">IAB63_08050</name>
</gene>
<organism evidence="2 3">
    <name type="scientific">Candidatus Onthocola gallistercoris</name>
    <dbReference type="NCBI Taxonomy" id="2840876"/>
    <lineage>
        <taxon>Bacteria</taxon>
        <taxon>Bacillati</taxon>
        <taxon>Bacillota</taxon>
        <taxon>Bacilli</taxon>
        <taxon>Candidatus Onthocola</taxon>
    </lineage>
</organism>
<dbReference type="Pfam" id="PF00149">
    <property type="entry name" value="Metallophos"/>
    <property type="match status" value="1"/>
</dbReference>
<dbReference type="PIRSF" id="PIRSF033094">
    <property type="entry name" value="Pesterase_CT488"/>
    <property type="match status" value="1"/>
</dbReference>
<dbReference type="GO" id="GO:0016787">
    <property type="term" value="F:hydrolase activity"/>
    <property type="evidence" value="ECO:0007669"/>
    <property type="project" value="InterPro"/>
</dbReference>